<protein>
    <submittedName>
        <fullName evidence="2">Uncharacterized protein</fullName>
    </submittedName>
</protein>
<dbReference type="Proteomes" id="UP000198382">
    <property type="component" value="Unassembled WGS sequence"/>
</dbReference>
<organism evidence="2 3">
    <name type="scientific">Flavobacterium frigidimaris</name>
    <dbReference type="NCBI Taxonomy" id="262320"/>
    <lineage>
        <taxon>Bacteria</taxon>
        <taxon>Pseudomonadati</taxon>
        <taxon>Bacteroidota</taxon>
        <taxon>Flavobacteriia</taxon>
        <taxon>Flavobacteriales</taxon>
        <taxon>Flavobacteriaceae</taxon>
        <taxon>Flavobacterium</taxon>
    </lineage>
</organism>
<reference evidence="2 3" key="1">
    <citation type="submission" date="2016-11" db="EMBL/GenBank/DDBJ databases">
        <title>Whole genomes of Flavobacteriaceae.</title>
        <authorList>
            <person name="Stine C."/>
            <person name="Li C."/>
            <person name="Tadesse D."/>
        </authorList>
    </citation>
    <scope>NUCLEOTIDE SEQUENCE [LARGE SCALE GENOMIC DNA]</scope>
    <source>
        <strain evidence="2 3">DSM 15937</strain>
    </source>
</reference>
<evidence type="ECO:0000256" key="1">
    <source>
        <dbReference type="SAM" id="SignalP"/>
    </source>
</evidence>
<keyword evidence="1" id="KW-0732">Signal</keyword>
<feature type="chain" id="PRO_5045461775" evidence="1">
    <location>
        <begin position="19"/>
        <end position="164"/>
    </location>
</feature>
<feature type="signal peptide" evidence="1">
    <location>
        <begin position="1"/>
        <end position="18"/>
    </location>
</feature>
<evidence type="ECO:0000313" key="3">
    <source>
        <dbReference type="Proteomes" id="UP000198382"/>
    </source>
</evidence>
<comment type="caution">
    <text evidence="2">The sequence shown here is derived from an EMBL/GenBank/DDBJ whole genome shotgun (WGS) entry which is preliminary data.</text>
</comment>
<proteinExistence type="predicted"/>
<dbReference type="EMBL" id="MUGV01000006">
    <property type="protein sequence ID" value="OXA81630.1"/>
    <property type="molecule type" value="Genomic_DNA"/>
</dbReference>
<accession>A0ABX4BUP5</accession>
<dbReference type="RefSeq" id="WP_074661416.1">
    <property type="nucleotide sequence ID" value="NZ_MUGV01000006.1"/>
</dbReference>
<sequence length="164" mass="18912">MKLIATFFILFLSLNISGQELPSPYNAGYEFPIGAKFTIKLNTTDPKNITYSIIKFEPFTEIINTFGKDDLFEKTGEEGTIDFYFYIGTHGESEKEKNNNMQVLLTFKNRTKFSLKYISEIQRNEDGGFKETSNMGAYPGAVGNEMWPYMINMIRLRDFEISNK</sequence>
<keyword evidence="3" id="KW-1185">Reference proteome</keyword>
<name>A0ABX4BUP5_FLAFR</name>
<evidence type="ECO:0000313" key="2">
    <source>
        <dbReference type="EMBL" id="OXA81630.1"/>
    </source>
</evidence>
<gene>
    <name evidence="2" type="ORF">B0A65_02505</name>
</gene>